<feature type="chain" id="PRO_5044291084" evidence="3">
    <location>
        <begin position="24"/>
        <end position="364"/>
    </location>
</feature>
<reference evidence="4" key="2">
    <citation type="submission" date="2024-10" db="UniProtKB">
        <authorList>
            <consortium name="EnsemblProtists"/>
        </authorList>
    </citation>
    <scope>IDENTIFICATION</scope>
</reference>
<evidence type="ECO:0000256" key="1">
    <source>
        <dbReference type="SAM" id="Coils"/>
    </source>
</evidence>
<protein>
    <submittedName>
        <fullName evidence="4">Uncharacterized protein</fullName>
    </submittedName>
</protein>
<dbReference type="AlphaFoldDB" id="A0A0D3IIA9"/>
<feature type="region of interest" description="Disordered" evidence="2">
    <location>
        <begin position="61"/>
        <end position="126"/>
    </location>
</feature>
<dbReference type="Proteomes" id="UP000013827">
    <property type="component" value="Unassembled WGS sequence"/>
</dbReference>
<organism evidence="4 5">
    <name type="scientific">Emiliania huxleyi (strain CCMP1516)</name>
    <dbReference type="NCBI Taxonomy" id="280463"/>
    <lineage>
        <taxon>Eukaryota</taxon>
        <taxon>Haptista</taxon>
        <taxon>Haptophyta</taxon>
        <taxon>Prymnesiophyceae</taxon>
        <taxon>Isochrysidales</taxon>
        <taxon>Noelaerhabdaceae</taxon>
        <taxon>Emiliania</taxon>
    </lineage>
</organism>
<dbReference type="GeneID" id="17257144"/>
<keyword evidence="5" id="KW-1185">Reference proteome</keyword>
<dbReference type="EnsemblProtists" id="EOD10994">
    <property type="protein sequence ID" value="EOD10994"/>
    <property type="gene ID" value="EMIHUDRAFT_120454"/>
</dbReference>
<evidence type="ECO:0000313" key="5">
    <source>
        <dbReference type="Proteomes" id="UP000013827"/>
    </source>
</evidence>
<dbReference type="PaxDb" id="2903-EOD10994"/>
<feature type="signal peptide" evidence="3">
    <location>
        <begin position="1"/>
        <end position="23"/>
    </location>
</feature>
<reference evidence="5" key="1">
    <citation type="journal article" date="2013" name="Nature">
        <title>Pan genome of the phytoplankton Emiliania underpins its global distribution.</title>
        <authorList>
            <person name="Read B.A."/>
            <person name="Kegel J."/>
            <person name="Klute M.J."/>
            <person name="Kuo A."/>
            <person name="Lefebvre S.C."/>
            <person name="Maumus F."/>
            <person name="Mayer C."/>
            <person name="Miller J."/>
            <person name="Monier A."/>
            <person name="Salamov A."/>
            <person name="Young J."/>
            <person name="Aguilar M."/>
            <person name="Claverie J.M."/>
            <person name="Frickenhaus S."/>
            <person name="Gonzalez K."/>
            <person name="Herman E.K."/>
            <person name="Lin Y.C."/>
            <person name="Napier J."/>
            <person name="Ogata H."/>
            <person name="Sarno A.F."/>
            <person name="Shmutz J."/>
            <person name="Schroeder D."/>
            <person name="de Vargas C."/>
            <person name="Verret F."/>
            <person name="von Dassow P."/>
            <person name="Valentin K."/>
            <person name="Van de Peer Y."/>
            <person name="Wheeler G."/>
            <person name="Dacks J.B."/>
            <person name="Delwiche C.F."/>
            <person name="Dyhrman S.T."/>
            <person name="Glockner G."/>
            <person name="John U."/>
            <person name="Richards T."/>
            <person name="Worden A.Z."/>
            <person name="Zhang X."/>
            <person name="Grigoriev I.V."/>
            <person name="Allen A.E."/>
            <person name="Bidle K."/>
            <person name="Borodovsky M."/>
            <person name="Bowler C."/>
            <person name="Brownlee C."/>
            <person name="Cock J.M."/>
            <person name="Elias M."/>
            <person name="Gladyshev V.N."/>
            <person name="Groth M."/>
            <person name="Guda C."/>
            <person name="Hadaegh A."/>
            <person name="Iglesias-Rodriguez M.D."/>
            <person name="Jenkins J."/>
            <person name="Jones B.M."/>
            <person name="Lawson T."/>
            <person name="Leese F."/>
            <person name="Lindquist E."/>
            <person name="Lobanov A."/>
            <person name="Lomsadze A."/>
            <person name="Malik S.B."/>
            <person name="Marsh M.E."/>
            <person name="Mackinder L."/>
            <person name="Mock T."/>
            <person name="Mueller-Roeber B."/>
            <person name="Pagarete A."/>
            <person name="Parker M."/>
            <person name="Probert I."/>
            <person name="Quesneville H."/>
            <person name="Raines C."/>
            <person name="Rensing S.A."/>
            <person name="Riano-Pachon D.M."/>
            <person name="Richier S."/>
            <person name="Rokitta S."/>
            <person name="Shiraiwa Y."/>
            <person name="Soanes D.M."/>
            <person name="van der Giezen M."/>
            <person name="Wahlund T.M."/>
            <person name="Williams B."/>
            <person name="Wilson W."/>
            <person name="Wolfe G."/>
            <person name="Wurch L.L."/>
        </authorList>
    </citation>
    <scope>NUCLEOTIDE SEQUENCE</scope>
</reference>
<feature type="region of interest" description="Disordered" evidence="2">
    <location>
        <begin position="144"/>
        <end position="163"/>
    </location>
</feature>
<dbReference type="KEGG" id="ehx:EMIHUDRAFT_120454"/>
<keyword evidence="1" id="KW-0175">Coiled coil</keyword>
<name>A0A0D3IIA9_EMIH1</name>
<proteinExistence type="predicted"/>
<evidence type="ECO:0000256" key="2">
    <source>
        <dbReference type="SAM" id="MobiDB-lite"/>
    </source>
</evidence>
<evidence type="ECO:0000256" key="3">
    <source>
        <dbReference type="SAM" id="SignalP"/>
    </source>
</evidence>
<accession>A0A0D3IIA9</accession>
<dbReference type="HOGENOM" id="CLU_761703_0_0_1"/>
<dbReference type="RefSeq" id="XP_005763423.1">
    <property type="nucleotide sequence ID" value="XM_005763366.1"/>
</dbReference>
<sequence>MWDLLLPVLLVSSLTLNLLLVRAVVPPDVASPVTACFVIAERLRGAVSLLRGAGLAAGGARASARKSPVQLPRHMVPVRLEDEDEENPVCGGSLHDDRPSAAGPRRSRQDGGDGPDEEERGSEIASDIARPRCSSKLWGVGNTPGAAEAASSVDGSEEPGDAAAALATRKKQVQRIYHKVAGARAWLGSRILTLLIVVGTSLQRLALAVPGLHPQVAKDTALARSGEFALLFIMLHLSHVGLAYRLVLHACVTLSLATSGWGGDSRGWTQLGQPFDTLYVVVANVVGAAIGHCAEVILRRAFFARHVERRRADVVIERLEREKQRAQYDYELLAHEIRRSTVTFSGYASSAGAYSAGSTDATDR</sequence>
<feature type="coiled-coil region" evidence="1">
    <location>
        <begin position="309"/>
        <end position="336"/>
    </location>
</feature>
<keyword evidence="3" id="KW-0732">Signal</keyword>
<evidence type="ECO:0000313" key="4">
    <source>
        <dbReference type="EnsemblProtists" id="EOD10994"/>
    </source>
</evidence>